<evidence type="ECO:0000313" key="2">
    <source>
        <dbReference type="Proteomes" id="UP000515126"/>
    </source>
</evidence>
<sequence length="509" mass="53938">MEAQAVGDASGKNLGKEAKTKAPAARSHFFLTLSRPVPGRPGDQGTDSSAASGRFDVSPSAAPENKDPSEHGALPVAAAPGQAPDKTPGCTEAKQQTLPATGPLAPSPPESQAEAPAQVKDFGFLNRFFKLDKGRESAPVNSQPEEVKSSEDPDQATEAPAVPGNPHGVSAGEDIVDSEQRGQDVDTLSYSVPGDPEVLGTTKEDPQVVDTTEDSRSIMSFFKTLVSPNKTETKKDPEDTKATKADSVCDGHAAGQKMSETQAKSKKKRLDSPRLGLSFRKLFRHKDTENSPMTSANLKSDKANFTPQETQGKAKSTKSCSPPPPPPETTSEGRDSSKEKAGPTSLPLGKLFWKKSVKEDTLSTGAEENSVRSSEGIPRSEESNVKDSSCQTSNSVEKTPSPPEPEPAGTAQKNKETSSSKDKKSVDKKSETENSKQKNGKQEAREPAPCVQPPTVEANAMQTGDKTPKKSEKRRQSLGGFLKGLGPKRMADAQVQTDPVSIGPVGKSK</sequence>
<dbReference type="RefSeq" id="XP_029324851.1">
    <property type="nucleotide sequence ID" value="XM_029468991.1"/>
</dbReference>
<dbReference type="CTD" id="8537"/>
<feature type="compositionally biased region" description="Polar residues" evidence="1">
    <location>
        <begin position="362"/>
        <end position="373"/>
    </location>
</feature>
<dbReference type="AlphaFoldDB" id="A0A6P7QGG6"/>
<name>A0A6P7QGG6_MUSCR</name>
<feature type="compositionally biased region" description="Basic and acidic residues" evidence="1">
    <location>
        <begin position="413"/>
        <end position="446"/>
    </location>
</feature>
<feature type="compositionally biased region" description="Polar residues" evidence="1">
    <location>
        <begin position="386"/>
        <end position="398"/>
    </location>
</feature>
<dbReference type="PANTHER" id="PTHR15016:SF6">
    <property type="entry name" value="BREAST CARCINOMA-AMPLIFIED SEQUENCE 1"/>
    <property type="match status" value="1"/>
</dbReference>
<evidence type="ECO:0000256" key="1">
    <source>
        <dbReference type="SAM" id="MobiDB-lite"/>
    </source>
</evidence>
<dbReference type="Proteomes" id="UP000515126">
    <property type="component" value="Chromosome 2"/>
</dbReference>
<feature type="region of interest" description="Disordered" evidence="1">
    <location>
        <begin position="1"/>
        <end position="119"/>
    </location>
</feature>
<dbReference type="GO" id="GO:0042552">
    <property type="term" value="P:myelination"/>
    <property type="evidence" value="ECO:0007669"/>
    <property type="project" value="TreeGrafter"/>
</dbReference>
<feature type="region of interest" description="Disordered" evidence="1">
    <location>
        <begin position="135"/>
        <end position="509"/>
    </location>
</feature>
<proteinExistence type="predicted"/>
<organism evidence="2 3">
    <name type="scientific">Mus caroli</name>
    <name type="common">Ryukyu mouse</name>
    <name type="synonym">Ricefield mouse</name>
    <dbReference type="NCBI Taxonomy" id="10089"/>
    <lineage>
        <taxon>Eukaryota</taxon>
        <taxon>Metazoa</taxon>
        <taxon>Chordata</taxon>
        <taxon>Craniata</taxon>
        <taxon>Vertebrata</taxon>
        <taxon>Euteleostomi</taxon>
        <taxon>Mammalia</taxon>
        <taxon>Eutheria</taxon>
        <taxon>Euarchontoglires</taxon>
        <taxon>Glires</taxon>
        <taxon>Rodentia</taxon>
        <taxon>Myomorpha</taxon>
        <taxon>Muroidea</taxon>
        <taxon>Muridae</taxon>
        <taxon>Murinae</taxon>
        <taxon>Mus</taxon>
        <taxon>Mus</taxon>
    </lineage>
</organism>
<reference evidence="3" key="1">
    <citation type="submission" date="2025-08" db="UniProtKB">
        <authorList>
            <consortium name="RefSeq"/>
        </authorList>
    </citation>
    <scope>IDENTIFICATION</scope>
</reference>
<feature type="compositionally biased region" description="Basic and acidic residues" evidence="1">
    <location>
        <begin position="231"/>
        <end position="249"/>
    </location>
</feature>
<evidence type="ECO:0000313" key="3">
    <source>
        <dbReference type="RefSeq" id="XP_029324851.1"/>
    </source>
</evidence>
<feature type="compositionally biased region" description="Basic and acidic residues" evidence="1">
    <location>
        <begin position="331"/>
        <end position="341"/>
    </location>
</feature>
<dbReference type="PANTHER" id="PTHR15016">
    <property type="entry name" value="BREAST CARCINOMA-AMPLIFIED SEQUENCE 1"/>
    <property type="match status" value="1"/>
</dbReference>
<feature type="compositionally biased region" description="Polar residues" evidence="1">
    <location>
        <begin position="290"/>
        <end position="320"/>
    </location>
</feature>
<gene>
    <name evidence="3" type="primary">Bcas1</name>
</gene>
<dbReference type="InterPro" id="IPR026115">
    <property type="entry name" value="NABC1"/>
</dbReference>
<dbReference type="GeneID" id="110288632"/>
<keyword evidence="2" id="KW-1185">Reference proteome</keyword>
<protein>
    <submittedName>
        <fullName evidence="3">Breast carcinoma-amplified sequence 1 isoform X3</fullName>
    </submittedName>
</protein>
<accession>A0A6P7QGG6</accession>